<gene>
    <name evidence="2" type="ORF">T551_02100</name>
</gene>
<name>A0A0W4ZM74_PNEJ7</name>
<feature type="region of interest" description="Disordered" evidence="1">
    <location>
        <begin position="871"/>
        <end position="911"/>
    </location>
</feature>
<comment type="caution">
    <text evidence="2">The sequence shown here is derived from an EMBL/GenBank/DDBJ whole genome shotgun (WGS) entry which is preliminary data.</text>
</comment>
<feature type="region of interest" description="Disordered" evidence="1">
    <location>
        <begin position="470"/>
        <end position="512"/>
    </location>
</feature>
<keyword evidence="3" id="KW-1185">Reference proteome</keyword>
<dbReference type="Proteomes" id="UP000053447">
    <property type="component" value="Unassembled WGS sequence"/>
</dbReference>
<dbReference type="EMBL" id="LFWA01000009">
    <property type="protein sequence ID" value="KTW29484.1"/>
    <property type="molecule type" value="Genomic_DNA"/>
</dbReference>
<dbReference type="VEuPathDB" id="FungiDB:T551_02100"/>
<feature type="compositionally biased region" description="Basic and acidic residues" evidence="1">
    <location>
        <begin position="885"/>
        <end position="898"/>
    </location>
</feature>
<feature type="compositionally biased region" description="Basic residues" evidence="1">
    <location>
        <begin position="899"/>
        <end position="911"/>
    </location>
</feature>
<protein>
    <recommendedName>
        <fullName evidence="4">TFIIS N-terminal domain-containing protein</fullName>
    </recommendedName>
</protein>
<evidence type="ECO:0000313" key="3">
    <source>
        <dbReference type="Proteomes" id="UP000053447"/>
    </source>
</evidence>
<dbReference type="RefSeq" id="XP_018229315.1">
    <property type="nucleotide sequence ID" value="XM_018374363.1"/>
</dbReference>
<feature type="region of interest" description="Disordered" evidence="1">
    <location>
        <begin position="224"/>
        <end position="252"/>
    </location>
</feature>
<feature type="compositionally biased region" description="Polar residues" evidence="1">
    <location>
        <begin position="242"/>
        <end position="251"/>
    </location>
</feature>
<dbReference type="GO" id="GO:0008157">
    <property type="term" value="F:protein phosphatase 1 binding"/>
    <property type="evidence" value="ECO:0007669"/>
    <property type="project" value="TreeGrafter"/>
</dbReference>
<feature type="compositionally biased region" description="Polar residues" evidence="1">
    <location>
        <begin position="470"/>
        <end position="479"/>
    </location>
</feature>
<dbReference type="PANTHER" id="PTHR46557:SF1">
    <property type="entry name" value="SERINE_THREONINE-PROTEIN PHOSPHATASE 1 REGULATORY SUBUNIT 10"/>
    <property type="match status" value="1"/>
</dbReference>
<feature type="compositionally biased region" description="Polar residues" evidence="1">
    <location>
        <begin position="488"/>
        <end position="506"/>
    </location>
</feature>
<dbReference type="STRING" id="1408657.A0A0W4ZM74"/>
<reference evidence="3" key="1">
    <citation type="journal article" date="2016" name="Nat. Commun.">
        <title>Genome analysis of three Pneumocystis species reveals adaptation mechanisms to life exclusively in mammalian hosts.</title>
        <authorList>
            <person name="Ma L."/>
            <person name="Chen Z."/>
            <person name="Huang D.W."/>
            <person name="Kutty G."/>
            <person name="Ishihara M."/>
            <person name="Wang H."/>
            <person name="Abouelleil A."/>
            <person name="Bishop L."/>
            <person name="Davey E."/>
            <person name="Deng R."/>
            <person name="Deng X."/>
            <person name="Fan L."/>
            <person name="Fantoni G."/>
            <person name="Fitzgerald M."/>
            <person name="Gogineni E."/>
            <person name="Goldberg J.M."/>
            <person name="Handley G."/>
            <person name="Hu X."/>
            <person name="Huber C."/>
            <person name="Jiao X."/>
            <person name="Jones K."/>
            <person name="Levin J.Z."/>
            <person name="Liu Y."/>
            <person name="Macdonald P."/>
            <person name="Melnikov A."/>
            <person name="Raley C."/>
            <person name="Sassi M."/>
            <person name="Sherman B.T."/>
            <person name="Song X."/>
            <person name="Sykes S."/>
            <person name="Tran B."/>
            <person name="Walsh L."/>
            <person name="Xia Y."/>
            <person name="Yang J."/>
            <person name="Young S."/>
            <person name="Zeng Q."/>
            <person name="Zheng X."/>
            <person name="Stephens R."/>
            <person name="Nusbaum C."/>
            <person name="Birren B.W."/>
            <person name="Azadi P."/>
            <person name="Lempicki R.A."/>
            <person name="Cuomo C.A."/>
            <person name="Kovacs J.A."/>
        </authorList>
    </citation>
    <scope>NUCLEOTIDE SEQUENCE [LARGE SCALE GENOMIC DNA]</scope>
    <source>
        <strain evidence="3">RU7</strain>
    </source>
</reference>
<dbReference type="GO" id="GO:0072357">
    <property type="term" value="C:PTW/PP1 phosphatase complex"/>
    <property type="evidence" value="ECO:0007669"/>
    <property type="project" value="TreeGrafter"/>
</dbReference>
<evidence type="ECO:0000256" key="1">
    <source>
        <dbReference type="SAM" id="MobiDB-lite"/>
    </source>
</evidence>
<proteinExistence type="predicted"/>
<accession>A0A0W4ZM74</accession>
<dbReference type="OrthoDB" id="5365845at2759"/>
<feature type="compositionally biased region" description="Polar residues" evidence="1">
    <location>
        <begin position="284"/>
        <end position="315"/>
    </location>
</feature>
<dbReference type="AlphaFoldDB" id="A0A0W4ZM74"/>
<sequence length="911" mass="102331">MKPEDSKMPSEWAISPHLITSPGLNISSNNPQSNLENMLPTNTLYENAQLLEKSLETTLHSNNTLDNTFTAMDASIYQVPGLHLSLEAPLFQTNLERQKAATLDISTNAILNAVNSYHQEIPNTFLSNNSKQIFEETIQEKLKRTLGNTVHIKNINIEASTPKDNDTHTHALCPSKYYETNGNDELFQENKKDNPFKFPGIAIPNLPFATIMDVQTDQPVFEKTPLQNKPSVSKKNEVSMPKNETSVSKNGISVPKNETVVLKNETSVPKNKISAPKNEIPISKNETFTPKNETLQKNETSAPKNETSVPKNQPRSKNSYDTLLYELRKCFSVYAVTGDTRNCVRTIYDLMKDIVEDKAKIVMLETLKGGMKDDIITAFIENKQVLGRIRNWLVNAINEKKNTIIIAILKIMSILKLDAPILAELKMGKPIMILAKKSENETVKQLSIKWLEVAEKSLLLEKPAENLTISNVPPISTTEDASKKKQKINSNDSISKPTIASKPNSTKPVVKSQKVQPVVNTDFFKNLSTPTTKPSQKPSLSSVLAQIKAPKKSNVTQPQVIETTTKKFTSVLEEVPGCQTTSETTVTDATIVPDEAPKKKRKCVSWKSDNDLVEIRIFESLEPEETDNSFIHIFREFKNARDLDIYEGRAAFNKTHNMEDDMMTWREPEDIDFSHLDSELPKLGPKKGGINKCNSDEYKIQEERERFVFLVSYLYEKDIPHSPTEPGPNSDGPFVETKTIPLPNDIKDLNTTDFIFQHNQGSINHLAFSNTFNQNNILLTNPPLINNPQASITSILQNLLNASGQATINTSPPIQTIPQSVQHVTLPSSNLSSTNIANVSNILQMLQQSQKKPIQQSFPISSVSSGASPFNFETLLGGGQQKNHFYTDRNERNDTQHSRDKRHRSQRHRRR</sequence>
<evidence type="ECO:0008006" key="4">
    <source>
        <dbReference type="Google" id="ProtNLM"/>
    </source>
</evidence>
<dbReference type="GO" id="GO:0000785">
    <property type="term" value="C:chromatin"/>
    <property type="evidence" value="ECO:0007669"/>
    <property type="project" value="TreeGrafter"/>
</dbReference>
<dbReference type="PANTHER" id="PTHR46557">
    <property type="entry name" value="SERINE/THREONINE-PROTEIN PHOSPHATASE 1 REGULATORY SUBUNIT 10-RELATED"/>
    <property type="match status" value="1"/>
</dbReference>
<feature type="region of interest" description="Disordered" evidence="1">
    <location>
        <begin position="265"/>
        <end position="315"/>
    </location>
</feature>
<organism evidence="2 3">
    <name type="scientific">Pneumocystis jirovecii (strain RU7)</name>
    <name type="common">Human pneumocystis pneumonia agent</name>
    <dbReference type="NCBI Taxonomy" id="1408657"/>
    <lineage>
        <taxon>Eukaryota</taxon>
        <taxon>Fungi</taxon>
        <taxon>Dikarya</taxon>
        <taxon>Ascomycota</taxon>
        <taxon>Taphrinomycotina</taxon>
        <taxon>Pneumocystomycetes</taxon>
        <taxon>Pneumocystaceae</taxon>
        <taxon>Pneumocystis</taxon>
    </lineage>
</organism>
<dbReference type="GeneID" id="28940618"/>
<evidence type="ECO:0000313" key="2">
    <source>
        <dbReference type="EMBL" id="KTW29484.1"/>
    </source>
</evidence>